<accession>A0A1Q5PZ54</accession>
<evidence type="ECO:0000313" key="1">
    <source>
        <dbReference type="EMBL" id="OKL52913.1"/>
    </source>
</evidence>
<dbReference type="EMBL" id="MQVR01000124">
    <property type="protein sequence ID" value="OKL52913.1"/>
    <property type="molecule type" value="Genomic_DNA"/>
</dbReference>
<proteinExistence type="predicted"/>
<organism evidence="1 2">
    <name type="scientific">Bowdeniella nasicola</name>
    <dbReference type="NCBI Taxonomy" id="208480"/>
    <lineage>
        <taxon>Bacteria</taxon>
        <taxon>Bacillati</taxon>
        <taxon>Actinomycetota</taxon>
        <taxon>Actinomycetes</taxon>
        <taxon>Actinomycetales</taxon>
        <taxon>Actinomycetaceae</taxon>
        <taxon>Bowdeniella</taxon>
    </lineage>
</organism>
<dbReference type="NCBIfam" id="TIGR01907">
    <property type="entry name" value="casE_Cse3"/>
    <property type="match status" value="1"/>
</dbReference>
<reference evidence="2" key="1">
    <citation type="submission" date="2016-12" db="EMBL/GenBank/DDBJ databases">
        <authorList>
            <person name="Meng X."/>
        </authorList>
    </citation>
    <scope>NUCLEOTIDE SEQUENCE [LARGE SCALE GENOMIC DNA]</scope>
    <source>
        <strain evidence="2">DSM 19116</strain>
    </source>
</reference>
<gene>
    <name evidence="1" type="ORF">BSZ39_12345</name>
</gene>
<dbReference type="Pfam" id="PF08798">
    <property type="entry name" value="CRISPR_assoc"/>
    <property type="match status" value="1"/>
</dbReference>
<comment type="caution">
    <text evidence="1">The sequence shown here is derived from an EMBL/GenBank/DDBJ whole genome shotgun (WGS) entry which is preliminary data.</text>
</comment>
<dbReference type="InterPro" id="IPR010179">
    <property type="entry name" value="CRISPR-assoc_prot_Cse3"/>
</dbReference>
<dbReference type="SUPFAM" id="SSF117987">
    <property type="entry name" value="CRISPR-associated protein"/>
    <property type="match status" value="2"/>
</dbReference>
<dbReference type="SMART" id="SM01101">
    <property type="entry name" value="CRISPR_assoc"/>
    <property type="match status" value="1"/>
</dbReference>
<name>A0A1Q5PZ54_9ACTO</name>
<protein>
    <submittedName>
        <fullName evidence="1">Type I-E CRISPR-associated protein Cas6/Cse3/CasE</fullName>
    </submittedName>
</protein>
<dbReference type="AlphaFoldDB" id="A0A1Q5PZ54"/>
<dbReference type="RefSeq" id="WP_073717614.1">
    <property type="nucleotide sequence ID" value="NZ_MQVR01000124.1"/>
</dbReference>
<dbReference type="CDD" id="cd09727">
    <property type="entry name" value="Cas6_I-E"/>
    <property type="match status" value="1"/>
</dbReference>
<sequence length="233" mass="26755">MFLSRIHLNPHRRKTRAALANPQIMHAMVASSLPPGMESSDKGRLLWRVDRDGHDVRLYIVSPYKPGLEHIVEQAGWESDPGQTTDYTRFLNHLAIGREFDFRVTLNPVIQQWVAGSRGSRIPICGPKNQLSWLQQRTEQWGFRIVDYDAPEDTIEEGSRTRRNHVAVRILEEDNRSFEKRDHGNRRRVTQRHVTFLGQLTVTDVALLRRALTHGMGRGKAYGCGLMSLAQVR</sequence>
<evidence type="ECO:0000313" key="2">
    <source>
        <dbReference type="Proteomes" id="UP000185628"/>
    </source>
</evidence>
<keyword evidence="2" id="KW-1185">Reference proteome</keyword>
<dbReference type="Gene3D" id="3.30.70.1210">
    <property type="entry name" value="Crispr-associated protein, domain 2"/>
    <property type="match status" value="1"/>
</dbReference>
<dbReference type="Gene3D" id="3.30.70.1200">
    <property type="entry name" value="Crispr-associated protein, domain 1"/>
    <property type="match status" value="1"/>
</dbReference>
<dbReference type="Proteomes" id="UP000185628">
    <property type="component" value="Unassembled WGS sequence"/>
</dbReference>